<reference evidence="2" key="1">
    <citation type="submission" date="2020-05" db="EMBL/GenBank/DDBJ databases">
        <title>Mycena genomes resolve the evolution of fungal bioluminescence.</title>
        <authorList>
            <person name="Tsai I.J."/>
        </authorList>
    </citation>
    <scope>NUCLEOTIDE SEQUENCE</scope>
    <source>
        <strain evidence="2">CCC161011</strain>
    </source>
</reference>
<dbReference type="EMBL" id="JACAZI010000006">
    <property type="protein sequence ID" value="KAF7357944.1"/>
    <property type="molecule type" value="Genomic_DNA"/>
</dbReference>
<organism evidence="2 3">
    <name type="scientific">Mycena venus</name>
    <dbReference type="NCBI Taxonomy" id="2733690"/>
    <lineage>
        <taxon>Eukaryota</taxon>
        <taxon>Fungi</taxon>
        <taxon>Dikarya</taxon>
        <taxon>Basidiomycota</taxon>
        <taxon>Agaricomycotina</taxon>
        <taxon>Agaricomycetes</taxon>
        <taxon>Agaricomycetidae</taxon>
        <taxon>Agaricales</taxon>
        <taxon>Marasmiineae</taxon>
        <taxon>Mycenaceae</taxon>
        <taxon>Mycena</taxon>
    </lineage>
</organism>
<dbReference type="Gene3D" id="3.80.10.10">
    <property type="entry name" value="Ribonuclease Inhibitor"/>
    <property type="match status" value="1"/>
</dbReference>
<keyword evidence="3" id="KW-1185">Reference proteome</keyword>
<sequence>MSSPFAPRLGTNYCPTDEEAVEIETLLAEPSLRLKGLDDEIAELQRAIDKLAEERDSLGAYIAAHKALISPVRRLPLDIIEEIFVACLPTHRNCVMSASEAPVLLGRICSSWRTISLATPRLWAKLHIVQPALFHHTTLGWTLFEEKWVQRLETTKMWLARSGQCPLSISLESGPENDSLPDTLRRSHSRDFLQILVPFASRWQHIHLATPPSIVDSSLTHLSDADVPLLETMAFHHRPHHQPHYIGWGSLKMLSGARISSFSIPAQNFFPDKLLLQWHQLTALTMDGPPWNVRQSMTSETILVVLSRCPELRSCKLMVHDIGTFTKPSEVSIVELKYLHTLDLHSVSDAASTIAILLRRISLPDLRNFTFHGRTGTTSKSMAPFLTRSTRLESLDIDSNSFFETQPTCKSWQFAAHDATAHDPRSYPGIRRGGVFS</sequence>
<dbReference type="AlphaFoldDB" id="A0A8H6YFB6"/>
<dbReference type="OrthoDB" id="3051815at2759"/>
<evidence type="ECO:0008006" key="4">
    <source>
        <dbReference type="Google" id="ProtNLM"/>
    </source>
</evidence>
<feature type="coiled-coil region" evidence="1">
    <location>
        <begin position="34"/>
        <end position="61"/>
    </location>
</feature>
<evidence type="ECO:0000256" key="1">
    <source>
        <dbReference type="SAM" id="Coils"/>
    </source>
</evidence>
<dbReference type="InterPro" id="IPR032675">
    <property type="entry name" value="LRR_dom_sf"/>
</dbReference>
<evidence type="ECO:0000313" key="2">
    <source>
        <dbReference type="EMBL" id="KAF7357944.1"/>
    </source>
</evidence>
<comment type="caution">
    <text evidence="2">The sequence shown here is derived from an EMBL/GenBank/DDBJ whole genome shotgun (WGS) entry which is preliminary data.</text>
</comment>
<name>A0A8H6YFB6_9AGAR</name>
<dbReference type="Proteomes" id="UP000620124">
    <property type="component" value="Unassembled WGS sequence"/>
</dbReference>
<proteinExistence type="predicted"/>
<dbReference type="SUPFAM" id="SSF52047">
    <property type="entry name" value="RNI-like"/>
    <property type="match status" value="1"/>
</dbReference>
<protein>
    <recommendedName>
        <fullName evidence="4">F-box domain-containing protein</fullName>
    </recommendedName>
</protein>
<dbReference type="PANTHER" id="PTHR38926:SF72">
    <property type="entry name" value="IM:7136021-RELATED"/>
    <property type="match status" value="1"/>
</dbReference>
<dbReference type="PANTHER" id="PTHR38926">
    <property type="entry name" value="F-BOX DOMAIN CONTAINING PROTEIN, EXPRESSED"/>
    <property type="match status" value="1"/>
</dbReference>
<gene>
    <name evidence="2" type="ORF">MVEN_00841000</name>
</gene>
<accession>A0A8H6YFB6</accession>
<keyword evidence="1" id="KW-0175">Coiled coil</keyword>
<evidence type="ECO:0000313" key="3">
    <source>
        <dbReference type="Proteomes" id="UP000620124"/>
    </source>
</evidence>